<feature type="domain" description="F-box" evidence="3">
    <location>
        <begin position="128"/>
        <end position="175"/>
    </location>
</feature>
<dbReference type="SUPFAM" id="SSF81383">
    <property type="entry name" value="F-box domain"/>
    <property type="match status" value="1"/>
</dbReference>
<dbReference type="InterPro" id="IPR019734">
    <property type="entry name" value="TPR_rpt"/>
</dbReference>
<dbReference type="Gene3D" id="1.25.40.10">
    <property type="entry name" value="Tetratricopeptide repeat domain"/>
    <property type="match status" value="1"/>
</dbReference>
<dbReference type="InterPro" id="IPR032675">
    <property type="entry name" value="LRR_dom_sf"/>
</dbReference>
<keyword evidence="5" id="KW-1185">Reference proteome</keyword>
<dbReference type="PANTHER" id="PTHR38926:SF5">
    <property type="entry name" value="F-BOX AND LEUCINE-RICH REPEAT PROTEIN 6"/>
    <property type="match status" value="1"/>
</dbReference>
<dbReference type="GeneID" id="71984778"/>
<organism evidence="4 5">
    <name type="scientific">Passalora fulva</name>
    <name type="common">Tomato leaf mold</name>
    <name type="synonym">Cladosporium fulvum</name>
    <dbReference type="NCBI Taxonomy" id="5499"/>
    <lineage>
        <taxon>Eukaryota</taxon>
        <taxon>Fungi</taxon>
        <taxon>Dikarya</taxon>
        <taxon>Ascomycota</taxon>
        <taxon>Pezizomycotina</taxon>
        <taxon>Dothideomycetes</taxon>
        <taxon>Dothideomycetidae</taxon>
        <taxon>Mycosphaerellales</taxon>
        <taxon>Mycosphaerellaceae</taxon>
        <taxon>Fulvia</taxon>
    </lineage>
</organism>
<sequence length="566" mass="63176">MSADTLRREGRIAYGNGEYDKALDLFRRAVKRGDPSATLLDHLAATHEKLNDLDDALKAAKKTIQTWREHPTGYLRAGRILVKMGKKSTALDIYNQALKVVKHVGIGYEELKKAQADVLKDVAPPKSVDPLTVLPREMALMVLEYLSFRQRTAISRVSKGWRDFIRSEPNLWRHLDLTGARARVLNKFISAAINTAYSKLEAATLNRLNDFDKVLAALASRPSLQSLTLLETGLQGQNLVDVLRKAKGLRELRILHGTDISQTVLHSLARQHSDRLELLQCARVRHISFGSTWHFKLPMLTTLDLTADTIDAILLCANLSENSPKLRSLTLRELTTPTLLPDLGFLDLRQCQNLEYVRLRLRFTSPQQLTLPPSVKVLDLATSCGGSYVGSNFFISMEGAANDQAGLKWSRLPNLLDVKLHFPGAILSDVVGPFNITHYEGKEIPDISKLESLCMVNPNIPSNTILLEERLIDLEHWAITGCLDLKDDHVESMIRSYKKLRSLDFSGSSITGIAIKEIVKAGHVKELVANDCLQVGRDAVDWARAQGLKVQFGNTSNQITGKKVRY</sequence>
<dbReference type="Pfam" id="PF12937">
    <property type="entry name" value="F-box-like"/>
    <property type="match status" value="1"/>
</dbReference>
<feature type="coiled-coil region" evidence="2">
    <location>
        <begin position="43"/>
        <end position="70"/>
    </location>
</feature>
<dbReference type="EMBL" id="CP090166">
    <property type="protein sequence ID" value="UJO15911.1"/>
    <property type="molecule type" value="Genomic_DNA"/>
</dbReference>
<gene>
    <name evidence="4" type="ORF">CLAFUR5_04900</name>
</gene>
<dbReference type="Gene3D" id="3.80.10.10">
    <property type="entry name" value="Ribonuclease Inhibitor"/>
    <property type="match status" value="2"/>
</dbReference>
<dbReference type="Proteomes" id="UP000756132">
    <property type="component" value="Chromosome 4"/>
</dbReference>
<dbReference type="SMART" id="SM00028">
    <property type="entry name" value="TPR"/>
    <property type="match status" value="3"/>
</dbReference>
<dbReference type="InterPro" id="IPR036047">
    <property type="entry name" value="F-box-like_dom_sf"/>
</dbReference>
<accession>A0A9Q8LEF8</accession>
<dbReference type="PROSITE" id="PS50005">
    <property type="entry name" value="TPR"/>
    <property type="match status" value="1"/>
</dbReference>
<dbReference type="InterPro" id="IPR011990">
    <property type="entry name" value="TPR-like_helical_dom_sf"/>
</dbReference>
<dbReference type="InterPro" id="IPR001810">
    <property type="entry name" value="F-box_dom"/>
</dbReference>
<keyword evidence="1" id="KW-0802">TPR repeat</keyword>
<feature type="repeat" description="TPR" evidence="1">
    <location>
        <begin position="3"/>
        <end position="36"/>
    </location>
</feature>
<evidence type="ECO:0000259" key="3">
    <source>
        <dbReference type="PROSITE" id="PS50181"/>
    </source>
</evidence>
<reference evidence="4" key="2">
    <citation type="journal article" date="2022" name="Microb. Genom.">
        <title>A chromosome-scale genome assembly of the tomato pathogen Cladosporium fulvum reveals a compartmentalized genome architecture and the presence of a dispensable chromosome.</title>
        <authorList>
            <person name="Zaccaron A.Z."/>
            <person name="Chen L.H."/>
            <person name="Samaras A."/>
            <person name="Stergiopoulos I."/>
        </authorList>
    </citation>
    <scope>NUCLEOTIDE SEQUENCE</scope>
    <source>
        <strain evidence="4">Race5_Kim</strain>
    </source>
</reference>
<name>A0A9Q8LEF8_PASFU</name>
<dbReference type="OMA" id="MRDLWMR"/>
<protein>
    <submittedName>
        <fullName evidence="4">F-box/TPR repeat protein pof3</fullName>
    </submittedName>
</protein>
<proteinExistence type="predicted"/>
<dbReference type="PANTHER" id="PTHR38926">
    <property type="entry name" value="F-BOX DOMAIN CONTAINING PROTEIN, EXPRESSED"/>
    <property type="match status" value="1"/>
</dbReference>
<dbReference type="Pfam" id="PF13432">
    <property type="entry name" value="TPR_16"/>
    <property type="match status" value="1"/>
</dbReference>
<dbReference type="OrthoDB" id="629492at2759"/>
<evidence type="ECO:0000256" key="2">
    <source>
        <dbReference type="SAM" id="Coils"/>
    </source>
</evidence>
<evidence type="ECO:0000313" key="5">
    <source>
        <dbReference type="Proteomes" id="UP000756132"/>
    </source>
</evidence>
<evidence type="ECO:0000313" key="4">
    <source>
        <dbReference type="EMBL" id="UJO15911.1"/>
    </source>
</evidence>
<dbReference type="AlphaFoldDB" id="A0A9Q8LEF8"/>
<dbReference type="PROSITE" id="PS50181">
    <property type="entry name" value="FBOX"/>
    <property type="match status" value="1"/>
</dbReference>
<dbReference type="RefSeq" id="XP_047760277.1">
    <property type="nucleotide sequence ID" value="XM_047904048.1"/>
</dbReference>
<dbReference type="SUPFAM" id="SSF52047">
    <property type="entry name" value="RNI-like"/>
    <property type="match status" value="1"/>
</dbReference>
<evidence type="ECO:0000256" key="1">
    <source>
        <dbReference type="PROSITE-ProRule" id="PRU00339"/>
    </source>
</evidence>
<reference evidence="4" key="1">
    <citation type="submission" date="2021-12" db="EMBL/GenBank/DDBJ databases">
        <authorList>
            <person name="Zaccaron A."/>
            <person name="Stergiopoulos I."/>
        </authorList>
    </citation>
    <scope>NUCLEOTIDE SEQUENCE</scope>
    <source>
        <strain evidence="4">Race5_Kim</strain>
    </source>
</reference>
<dbReference type="SUPFAM" id="SSF48452">
    <property type="entry name" value="TPR-like"/>
    <property type="match status" value="1"/>
</dbReference>
<dbReference type="Gene3D" id="1.20.1280.50">
    <property type="match status" value="1"/>
</dbReference>
<dbReference type="KEGG" id="ffu:CLAFUR5_04900"/>
<keyword evidence="2" id="KW-0175">Coiled coil</keyword>
<dbReference type="SMART" id="SM00256">
    <property type="entry name" value="FBOX"/>
    <property type="match status" value="1"/>
</dbReference>